<protein>
    <submittedName>
        <fullName evidence="2">Uncharacterized protein</fullName>
    </submittedName>
</protein>
<evidence type="ECO:0000256" key="1">
    <source>
        <dbReference type="SAM" id="MobiDB-lite"/>
    </source>
</evidence>
<feature type="compositionally biased region" description="Basic and acidic residues" evidence="1">
    <location>
        <begin position="268"/>
        <end position="278"/>
    </location>
</feature>
<feature type="region of interest" description="Disordered" evidence="1">
    <location>
        <begin position="268"/>
        <end position="302"/>
    </location>
</feature>
<dbReference type="OrthoDB" id="10003116at2759"/>
<evidence type="ECO:0000313" key="2">
    <source>
        <dbReference type="EMBL" id="EGE85012.1"/>
    </source>
</evidence>
<gene>
    <name evidence="2" type="ORF">BDDG_07957</name>
</gene>
<feature type="compositionally biased region" description="Basic residues" evidence="1">
    <location>
        <begin position="547"/>
        <end position="559"/>
    </location>
</feature>
<dbReference type="EMBL" id="GG749481">
    <property type="protein sequence ID" value="EGE85012.1"/>
    <property type="molecule type" value="Genomic_DNA"/>
</dbReference>
<feature type="compositionally biased region" description="Polar residues" evidence="1">
    <location>
        <begin position="577"/>
        <end position="588"/>
    </location>
</feature>
<feature type="compositionally biased region" description="Polar residues" evidence="1">
    <location>
        <begin position="405"/>
        <end position="420"/>
    </location>
</feature>
<dbReference type="AlphaFoldDB" id="F2TP49"/>
<proteinExistence type="predicted"/>
<dbReference type="HOGENOM" id="CLU_015711_1_0_1"/>
<reference evidence="2" key="1">
    <citation type="submission" date="2010-03" db="EMBL/GenBank/DDBJ databases">
        <title>Annotation of Blastomyces dermatitidis strain ATCC 18188.</title>
        <authorList>
            <consortium name="The Broad Institute Genome Sequencing Platform"/>
            <consortium name="Broad Institute Genome Sequencing Center for Infectious Disease."/>
            <person name="Cuomo C."/>
            <person name="Klein B."/>
            <person name="Sullivan T."/>
            <person name="Heitman J."/>
            <person name="Young S."/>
            <person name="Zeng Q."/>
            <person name="Gargeya S."/>
            <person name="Alvarado L."/>
            <person name="Berlin A.M."/>
            <person name="Chapman S.B."/>
            <person name="Chen Z."/>
            <person name="Freedman E."/>
            <person name="Gellesch M."/>
            <person name="Goldberg J."/>
            <person name="Griggs A."/>
            <person name="Gujja S."/>
            <person name="Heilman E."/>
            <person name="Heiman D."/>
            <person name="Howarth C."/>
            <person name="Mehta T."/>
            <person name="Neiman D."/>
            <person name="Pearson M."/>
            <person name="Roberts A."/>
            <person name="Saif S."/>
            <person name="Shea T."/>
            <person name="Shenoy N."/>
            <person name="Sisk P."/>
            <person name="Stolte C."/>
            <person name="Sykes S."/>
            <person name="White J."/>
            <person name="Yandava C."/>
            <person name="Haas B."/>
            <person name="Nusbaum C."/>
            <person name="Birren B."/>
        </authorList>
    </citation>
    <scope>NUCLEOTIDE SEQUENCE [LARGE SCALE GENOMIC DNA]</scope>
    <source>
        <strain evidence="2">ATCC 18188</strain>
    </source>
</reference>
<sequence>MNAPPRHVVEAQSYAPLINLASNPPRYPRNPSKAPLKPLVLYIVRVPGKRDVFLSPLKPPTESSISPALIEAALYYIHVSTPDDKAVLRAIEEEKRLNKPLPRVNRNPPPFGLSAPIQRKPVPGTELKPPSIPRRPVSPDTNIPFQTGADNEGHHQPRTRTRSPQAPGLAPGGSPESQRNPILAQRPLPPIPSDPIKHLDPEAAPNYTDNKAGSGRSRRDTQPGNPYGGSEYLTPPTAPQWRASWDGGQSSILLGQNPSYNVGYSRLSPERTSKDHQRTAPSFFQQGGRRSGDKTKEPPPPFHLTLIRRDTTNNVQWNVGNITNCISQSSPEVALDGTITIEILTLGYKKLGAESISFGVKERPSYPDPTANDTTDDPRRFIRHLTLTNRQSHRGHGSHHSNASINSLPPLNQTTATTKDPPSKPQRGKYYTFKSPWDGTCTFVTGLNGRSLKCKHTIPFTHPALAGLNLQNLTSSDDANYDPNTPPNPHLNLQKLQSALEASAAAAAAAAAAQSSPSSSPESVLGSTATAAELRFNLPIFSTPHKNNNHHQQHQHHQQQQHQHQYTQHEKTHHSNTHYTRSSSTHTPATRAVRLRSQVEEFAGRLDLSLGRERAGGGVFGKSAKLGKLIVEDEGLKMLDLVVAACMGVWWGVYDNLSRGKGE</sequence>
<feature type="compositionally biased region" description="Polar residues" evidence="1">
    <location>
        <begin position="139"/>
        <end position="149"/>
    </location>
</feature>
<dbReference type="Proteomes" id="UP000007802">
    <property type="component" value="Unassembled WGS sequence"/>
</dbReference>
<accession>F2TP49</accession>
<feature type="region of interest" description="Disordered" evidence="1">
    <location>
        <begin position="99"/>
        <end position="249"/>
    </location>
</feature>
<name>F2TP49_AJEDA</name>
<feature type="region of interest" description="Disordered" evidence="1">
    <location>
        <begin position="541"/>
        <end position="590"/>
    </location>
</feature>
<organism evidence="2">
    <name type="scientific">Ajellomyces dermatitidis (strain ATCC 18188 / CBS 674.68)</name>
    <name type="common">Blastomyces dermatitidis</name>
    <dbReference type="NCBI Taxonomy" id="653446"/>
    <lineage>
        <taxon>Eukaryota</taxon>
        <taxon>Fungi</taxon>
        <taxon>Dikarya</taxon>
        <taxon>Ascomycota</taxon>
        <taxon>Pezizomycotina</taxon>
        <taxon>Eurotiomycetes</taxon>
        <taxon>Eurotiomycetidae</taxon>
        <taxon>Onygenales</taxon>
        <taxon>Ajellomycetaceae</taxon>
        <taxon>Blastomyces</taxon>
    </lineage>
</organism>
<feature type="region of interest" description="Disordered" evidence="1">
    <location>
        <begin position="388"/>
        <end position="431"/>
    </location>
</feature>